<keyword evidence="5" id="KW-0131">Cell cycle</keyword>
<reference evidence="8" key="2">
    <citation type="submission" date="2015-07" db="EMBL/GenBank/DDBJ databases">
        <authorList>
            <person name="Noorani M."/>
        </authorList>
    </citation>
    <scope>NUCLEOTIDE SEQUENCE</scope>
    <source>
        <strain evidence="8">Yugu1</strain>
    </source>
</reference>
<reference evidence="9" key="3">
    <citation type="submission" date="2018-08" db="UniProtKB">
        <authorList>
            <consortium name="EnsemblPlants"/>
        </authorList>
    </citation>
    <scope>IDENTIFICATION</scope>
    <source>
        <strain evidence="9">Yugu1</strain>
    </source>
</reference>
<evidence type="ECO:0000256" key="6">
    <source>
        <dbReference type="SAM" id="MobiDB-lite"/>
    </source>
</evidence>
<sequence>MDAISFVLGVRSAHLRGAQLKDLIYALDDRDKEAKGRRASVRLVYRQPNQEELHFTRTITGAGGSEYRIDGRLVSWDDYNGLFVATDDGHCRVIDVESIASKNLKELTALLEQISGSDELRREYDELEEQKKRTIVMERKQKKAQKEEAEKHLRLQQDLVC</sequence>
<dbReference type="GO" id="GO:0051301">
    <property type="term" value="P:cell division"/>
    <property type="evidence" value="ECO:0007669"/>
    <property type="project" value="UniProtKB-KW"/>
</dbReference>
<dbReference type="Proteomes" id="UP000004995">
    <property type="component" value="Unassembled WGS sequence"/>
</dbReference>
<keyword evidence="3" id="KW-0498">Mitosis</keyword>
<dbReference type="PANTHER" id="PTHR18937">
    <property type="entry name" value="STRUCTURAL MAINTENANCE OF CHROMOSOMES SMC FAMILY MEMBER"/>
    <property type="match status" value="1"/>
</dbReference>
<evidence type="ECO:0000256" key="1">
    <source>
        <dbReference type="ARBA" id="ARBA00004123"/>
    </source>
</evidence>
<evidence type="ECO:0000256" key="5">
    <source>
        <dbReference type="ARBA" id="ARBA00023306"/>
    </source>
</evidence>
<feature type="region of interest" description="Disordered" evidence="6">
    <location>
        <begin position="138"/>
        <end position="161"/>
    </location>
</feature>
<accession>K3YMT4</accession>
<dbReference type="GO" id="GO:0051276">
    <property type="term" value="P:chromosome organization"/>
    <property type="evidence" value="ECO:0007669"/>
    <property type="project" value="UniProtKB-ARBA"/>
</dbReference>
<dbReference type="Gene3D" id="3.40.50.300">
    <property type="entry name" value="P-loop containing nucleotide triphosphate hydrolases"/>
    <property type="match status" value="1"/>
</dbReference>
<dbReference type="InterPro" id="IPR027417">
    <property type="entry name" value="P-loop_NTPase"/>
</dbReference>
<keyword evidence="10" id="KW-1185">Reference proteome</keyword>
<evidence type="ECO:0000259" key="7">
    <source>
        <dbReference type="Pfam" id="PF02463"/>
    </source>
</evidence>
<feature type="domain" description="RecF/RecN/SMC N-terminal" evidence="7">
    <location>
        <begin position="1"/>
        <end position="84"/>
    </location>
</feature>
<dbReference type="HOGENOM" id="CLU_001042_1_1_1"/>
<evidence type="ECO:0000256" key="3">
    <source>
        <dbReference type="ARBA" id="ARBA00022776"/>
    </source>
</evidence>
<gene>
    <name evidence="8" type="ORF">SETIT_6G256000v2</name>
</gene>
<name>K3YMT4_SETIT</name>
<feature type="compositionally biased region" description="Basic and acidic residues" evidence="6">
    <location>
        <begin position="138"/>
        <end position="155"/>
    </location>
</feature>
<dbReference type="eggNOG" id="KOG0018">
    <property type="taxonomic scope" value="Eukaryota"/>
</dbReference>
<dbReference type="OrthoDB" id="5575062at2759"/>
<protein>
    <recommendedName>
        <fullName evidence="7">RecF/RecN/SMC N-terminal domain-containing protein</fullName>
    </recommendedName>
</protein>
<comment type="subcellular location">
    <subcellularLocation>
        <location evidence="1">Nucleus</location>
    </subcellularLocation>
</comment>
<evidence type="ECO:0000313" key="8">
    <source>
        <dbReference type="EMBL" id="RCV32403.1"/>
    </source>
</evidence>
<dbReference type="SUPFAM" id="SSF52540">
    <property type="entry name" value="P-loop containing nucleoside triphosphate hydrolases"/>
    <property type="match status" value="1"/>
</dbReference>
<evidence type="ECO:0000256" key="2">
    <source>
        <dbReference type="ARBA" id="ARBA00022618"/>
    </source>
</evidence>
<dbReference type="InterPro" id="IPR003395">
    <property type="entry name" value="RecF/RecN/SMC_N"/>
</dbReference>
<dbReference type="PANTHER" id="PTHR18937:SF12">
    <property type="entry name" value="STRUCTURAL MAINTENANCE OF CHROMOSOMES PROTEIN"/>
    <property type="match status" value="1"/>
</dbReference>
<dbReference type="Pfam" id="PF02463">
    <property type="entry name" value="SMC_N"/>
    <property type="match status" value="1"/>
</dbReference>
<evidence type="ECO:0000313" key="10">
    <source>
        <dbReference type="Proteomes" id="UP000004995"/>
    </source>
</evidence>
<reference evidence="8 10" key="1">
    <citation type="journal article" date="2012" name="Nat. Biotechnol.">
        <title>Reference genome sequence of the model plant Setaria.</title>
        <authorList>
            <person name="Bennetzen J.L."/>
            <person name="Schmutz J."/>
            <person name="Wang H."/>
            <person name="Percifield R."/>
            <person name="Hawkins J."/>
            <person name="Pontaroli A.C."/>
            <person name="Estep M."/>
            <person name="Feng L."/>
            <person name="Vaughn J.N."/>
            <person name="Grimwood J."/>
            <person name="Jenkins J."/>
            <person name="Barry K."/>
            <person name="Lindquist E."/>
            <person name="Hellsten U."/>
            <person name="Deshpande S."/>
            <person name="Wang X."/>
            <person name="Wu X."/>
            <person name="Mitros T."/>
            <person name="Triplett J."/>
            <person name="Yang X."/>
            <person name="Ye C.Y."/>
            <person name="Mauro-Herrera M."/>
            <person name="Wang L."/>
            <person name="Li P."/>
            <person name="Sharma M."/>
            <person name="Sharma R."/>
            <person name="Ronald P.C."/>
            <person name="Panaud O."/>
            <person name="Kellogg E.A."/>
            <person name="Brutnell T.P."/>
            <person name="Doust A.N."/>
            <person name="Tuskan G.A."/>
            <person name="Rokhsar D."/>
            <person name="Devos K.M."/>
        </authorList>
    </citation>
    <scope>NUCLEOTIDE SEQUENCE [LARGE SCALE GENOMIC DNA]</scope>
    <source>
        <strain evidence="10">cv. Yugu1</strain>
        <strain evidence="8">Yugu1</strain>
    </source>
</reference>
<dbReference type="Gramene" id="KQL03062">
    <property type="protein sequence ID" value="KQL03062"/>
    <property type="gene ID" value="SETIT_015567mg"/>
</dbReference>
<dbReference type="EMBL" id="AGNK02004032">
    <property type="status" value="NOT_ANNOTATED_CDS"/>
    <property type="molecule type" value="Genomic_DNA"/>
</dbReference>
<dbReference type="EnsemblPlants" id="KQL03062">
    <property type="protein sequence ID" value="KQL03062"/>
    <property type="gene ID" value="SETIT_015567mg"/>
</dbReference>
<evidence type="ECO:0000313" key="9">
    <source>
        <dbReference type="EnsemblPlants" id="KQL03062"/>
    </source>
</evidence>
<proteinExistence type="predicted"/>
<dbReference type="GO" id="GO:0005634">
    <property type="term" value="C:nucleus"/>
    <property type="evidence" value="ECO:0007669"/>
    <property type="project" value="UniProtKB-SubCell"/>
</dbReference>
<keyword evidence="2" id="KW-0132">Cell division</keyword>
<organism evidence="9 10">
    <name type="scientific">Setaria italica</name>
    <name type="common">Foxtail millet</name>
    <name type="synonym">Panicum italicum</name>
    <dbReference type="NCBI Taxonomy" id="4555"/>
    <lineage>
        <taxon>Eukaryota</taxon>
        <taxon>Viridiplantae</taxon>
        <taxon>Streptophyta</taxon>
        <taxon>Embryophyta</taxon>
        <taxon>Tracheophyta</taxon>
        <taxon>Spermatophyta</taxon>
        <taxon>Magnoliopsida</taxon>
        <taxon>Liliopsida</taxon>
        <taxon>Poales</taxon>
        <taxon>Poaceae</taxon>
        <taxon>PACMAD clade</taxon>
        <taxon>Panicoideae</taxon>
        <taxon>Panicodae</taxon>
        <taxon>Paniceae</taxon>
        <taxon>Cenchrinae</taxon>
        <taxon>Setaria</taxon>
    </lineage>
</organism>
<dbReference type="STRING" id="4555.K3YMT4"/>
<evidence type="ECO:0000256" key="4">
    <source>
        <dbReference type="ARBA" id="ARBA00023242"/>
    </source>
</evidence>
<dbReference type="EMBL" id="CM003533">
    <property type="protein sequence ID" value="RCV32403.1"/>
    <property type="molecule type" value="Genomic_DNA"/>
</dbReference>
<keyword evidence="4" id="KW-0539">Nucleus</keyword>
<dbReference type="AlphaFoldDB" id="K3YMT4"/>